<dbReference type="Pfam" id="PF09415">
    <property type="entry name" value="CENP-X"/>
    <property type="match status" value="1"/>
</dbReference>
<keyword evidence="10" id="KW-0238">DNA-binding</keyword>
<evidence type="ECO:0000256" key="13">
    <source>
        <dbReference type="ARBA" id="ARBA00023306"/>
    </source>
</evidence>
<evidence type="ECO:0000256" key="19">
    <source>
        <dbReference type="SAM" id="MobiDB-lite"/>
    </source>
</evidence>
<dbReference type="Proteomes" id="UP000645828">
    <property type="component" value="Unassembled WGS sequence"/>
</dbReference>
<dbReference type="GO" id="GO:0006281">
    <property type="term" value="P:DNA repair"/>
    <property type="evidence" value="ECO:0007669"/>
    <property type="project" value="UniProtKB-KW"/>
</dbReference>
<evidence type="ECO:0000256" key="12">
    <source>
        <dbReference type="ARBA" id="ARBA00023242"/>
    </source>
</evidence>
<keyword evidence="6" id="KW-0132">Cell division</keyword>
<evidence type="ECO:0000256" key="7">
    <source>
        <dbReference type="ARBA" id="ARBA00022763"/>
    </source>
</evidence>
<evidence type="ECO:0000313" key="21">
    <source>
        <dbReference type="Proteomes" id="UP000645828"/>
    </source>
</evidence>
<accession>A0A811XU08</accession>
<keyword evidence="9" id="KW-0995">Kinetochore</keyword>
<comment type="similarity">
    <text evidence="3">Belongs to the CENP-X/MHF2 family.</text>
</comment>
<reference evidence="20" key="1">
    <citation type="submission" date="2020-12" db="EMBL/GenBank/DDBJ databases">
        <authorList>
            <consortium name="Molecular Ecology Group"/>
        </authorList>
    </citation>
    <scope>NUCLEOTIDE SEQUENCE</scope>
    <source>
        <strain evidence="20">TBG_1078</strain>
    </source>
</reference>
<evidence type="ECO:0000256" key="8">
    <source>
        <dbReference type="ARBA" id="ARBA00022776"/>
    </source>
</evidence>
<dbReference type="AlphaFoldDB" id="A0A811XU08"/>
<dbReference type="GO" id="GO:0005634">
    <property type="term" value="C:nucleus"/>
    <property type="evidence" value="ECO:0007669"/>
    <property type="project" value="UniProtKB-SubCell"/>
</dbReference>
<comment type="caution">
    <text evidence="20">The sequence shown here is derived from an EMBL/GenBank/DDBJ whole genome shotgun (WGS) entry which is preliminary data.</text>
</comment>
<keyword evidence="11" id="KW-0234">DNA repair</keyword>
<organism evidence="20 21">
    <name type="scientific">Nyctereutes procyonoides</name>
    <name type="common">Raccoon dog</name>
    <name type="synonym">Canis procyonoides</name>
    <dbReference type="NCBI Taxonomy" id="34880"/>
    <lineage>
        <taxon>Eukaryota</taxon>
        <taxon>Metazoa</taxon>
        <taxon>Chordata</taxon>
        <taxon>Craniata</taxon>
        <taxon>Vertebrata</taxon>
        <taxon>Euteleostomi</taxon>
        <taxon>Mammalia</taxon>
        <taxon>Eutheria</taxon>
        <taxon>Laurasiatheria</taxon>
        <taxon>Carnivora</taxon>
        <taxon>Caniformia</taxon>
        <taxon>Canidae</taxon>
        <taxon>Nyctereutes</taxon>
    </lineage>
</organism>
<dbReference type="GO" id="GO:0051301">
    <property type="term" value="P:cell division"/>
    <property type="evidence" value="ECO:0007669"/>
    <property type="project" value="UniProtKB-KW"/>
</dbReference>
<dbReference type="GO" id="GO:0051382">
    <property type="term" value="P:kinetochore assembly"/>
    <property type="evidence" value="ECO:0007669"/>
    <property type="project" value="InterPro"/>
</dbReference>
<gene>
    <name evidence="20" type="ORF">NYPRO_LOCUS1653</name>
</gene>
<sequence length="176" mass="17633">MEATGGGFRKELVSKLLQMHFTDSKTKVSGDALRLMAELLTIFVVGEPEGPGVSVSHGAGPDPVPLAFSAGGINTQLGAISPSALRPVAGKPRVPGAPELHPLSCQPALGGGTTWDAPSLPPCHDRSSYPQRPTGPGRGPGSCGCGPAGEGAASAGRCLRPILHPALPGAGLRPVG</sequence>
<evidence type="ECO:0000256" key="6">
    <source>
        <dbReference type="ARBA" id="ARBA00022618"/>
    </source>
</evidence>
<keyword evidence="14" id="KW-0137">Centromere</keyword>
<comment type="subunit">
    <text evidence="15">Heterodimer with CENPX, sometimes called MHF; this interaction stabilizes both partners. MHF heterodimers can assemble to form tetrameric structures. MHF also coassemble with CENPT-CENPW heterodimers at centromeres to form the tetrameric CENP-T-W-S-X complex. Forms a discrete complex with FANCM and CENPX, called FANCM-MHF; this interaction, probably mediated by direct binding between CENPS and FANCM, leads to synergistic activation of double-stranded DNA binding and strongly stimulates FANCM-mediated DNA remodeling. Recruited by FANCM to the Fanconi anemia (FA) core complex, which consists of CENPS, CENPX, FANCA, FANCB, FANCC, FANCE, FANCF, FANCG, FANCL, FANCM, FAAP24 and FAAP100. The FA core complex associates with Bloom syndrome (BLM) complex, which consists of at least BLM, DNA topoisomerase 3-alpha (TOP3A), RMI1/BLAP75, RPA1/RPA70 and RPA2/RPA32. The super complex between FA and BLM is called BRAFT.</text>
</comment>
<evidence type="ECO:0000256" key="11">
    <source>
        <dbReference type="ARBA" id="ARBA00023204"/>
    </source>
</evidence>
<evidence type="ECO:0000256" key="15">
    <source>
        <dbReference type="ARBA" id="ARBA00047146"/>
    </source>
</evidence>
<evidence type="ECO:0000313" key="20">
    <source>
        <dbReference type="EMBL" id="CAD7668416.1"/>
    </source>
</evidence>
<evidence type="ECO:0000256" key="9">
    <source>
        <dbReference type="ARBA" id="ARBA00022838"/>
    </source>
</evidence>
<keyword evidence="5" id="KW-0158">Chromosome</keyword>
<dbReference type="EMBL" id="CAJHUB010000649">
    <property type="protein sequence ID" value="CAD7668416.1"/>
    <property type="molecule type" value="Genomic_DNA"/>
</dbReference>
<keyword evidence="7" id="KW-0227">DNA damage</keyword>
<dbReference type="GO" id="GO:0003677">
    <property type="term" value="F:DNA binding"/>
    <property type="evidence" value="ECO:0007669"/>
    <property type="project" value="UniProtKB-KW"/>
</dbReference>
<dbReference type="InterPro" id="IPR018552">
    <property type="entry name" value="CENP-X"/>
</dbReference>
<evidence type="ECO:0000256" key="17">
    <source>
        <dbReference type="ARBA" id="ARBA00082257"/>
    </source>
</evidence>
<protein>
    <recommendedName>
        <fullName evidence="4">Centromere protein X</fullName>
    </recommendedName>
    <alternativeName>
        <fullName evidence="16">FANCM-interacting histone fold protein 2</fullName>
    </alternativeName>
    <alternativeName>
        <fullName evidence="17">Fanconi anemia-associated polypeptide of 10 kDa</fullName>
    </alternativeName>
    <alternativeName>
        <fullName evidence="18">Stimulated by retinoic acid gene 13 protein homolog</fullName>
    </alternativeName>
</protein>
<feature type="region of interest" description="Disordered" evidence="19">
    <location>
        <begin position="89"/>
        <end position="153"/>
    </location>
</feature>
<evidence type="ECO:0000256" key="14">
    <source>
        <dbReference type="ARBA" id="ARBA00023328"/>
    </source>
</evidence>
<keyword evidence="21" id="KW-1185">Reference proteome</keyword>
<comment type="subcellular location">
    <subcellularLocation>
        <location evidence="2">Chromosome</location>
        <location evidence="2">Centromere</location>
        <location evidence="2">Kinetochore</location>
    </subcellularLocation>
    <subcellularLocation>
        <location evidence="1">Nucleus</location>
    </subcellularLocation>
</comment>
<evidence type="ECO:0000256" key="16">
    <source>
        <dbReference type="ARBA" id="ARBA00081649"/>
    </source>
</evidence>
<dbReference type="FunFam" id="1.20.5.4980:FF:000001">
    <property type="entry name" value="Centromere protein X"/>
    <property type="match status" value="1"/>
</dbReference>
<evidence type="ECO:0000256" key="10">
    <source>
        <dbReference type="ARBA" id="ARBA00023125"/>
    </source>
</evidence>
<dbReference type="GO" id="GO:0000776">
    <property type="term" value="C:kinetochore"/>
    <property type="evidence" value="ECO:0007669"/>
    <property type="project" value="UniProtKB-KW"/>
</dbReference>
<dbReference type="Gene3D" id="1.20.5.4980">
    <property type="match status" value="1"/>
</dbReference>
<evidence type="ECO:0000256" key="5">
    <source>
        <dbReference type="ARBA" id="ARBA00022454"/>
    </source>
</evidence>
<keyword evidence="12" id="KW-0539">Nucleus</keyword>
<feature type="compositionally biased region" description="Gly residues" evidence="19">
    <location>
        <begin position="136"/>
        <end position="149"/>
    </location>
</feature>
<dbReference type="CDD" id="cd22921">
    <property type="entry name" value="HFD_CENP-X"/>
    <property type="match status" value="1"/>
</dbReference>
<keyword evidence="8" id="KW-0498">Mitosis</keyword>
<evidence type="ECO:0000256" key="4">
    <source>
        <dbReference type="ARBA" id="ARBA00016388"/>
    </source>
</evidence>
<keyword evidence="13" id="KW-0131">Cell cycle</keyword>
<name>A0A811XU08_NYCPR</name>
<evidence type="ECO:0000256" key="18">
    <source>
        <dbReference type="ARBA" id="ARBA00083779"/>
    </source>
</evidence>
<proteinExistence type="inferred from homology"/>
<evidence type="ECO:0000256" key="1">
    <source>
        <dbReference type="ARBA" id="ARBA00004123"/>
    </source>
</evidence>
<evidence type="ECO:0000256" key="3">
    <source>
        <dbReference type="ARBA" id="ARBA00009359"/>
    </source>
</evidence>
<evidence type="ECO:0000256" key="2">
    <source>
        <dbReference type="ARBA" id="ARBA00004629"/>
    </source>
</evidence>